<evidence type="ECO:0000256" key="3">
    <source>
        <dbReference type="ARBA" id="ARBA00004127"/>
    </source>
</evidence>
<evidence type="ECO:0000256" key="15">
    <source>
        <dbReference type="ARBA" id="ARBA00048829"/>
    </source>
</evidence>
<feature type="transmembrane region" description="Helical" evidence="17">
    <location>
        <begin position="134"/>
        <end position="151"/>
    </location>
</feature>
<keyword evidence="14" id="KW-0464">Manganese</keyword>
<reference evidence="19 20" key="1">
    <citation type="submission" date="2023-05" db="EMBL/GenBank/DDBJ databases">
        <title>A 100% complete, gapless, phased diploid assembly of the Scenedesmus obliquus UTEX 3031 genome.</title>
        <authorList>
            <person name="Biondi T.C."/>
            <person name="Hanschen E.R."/>
            <person name="Kwon T."/>
            <person name="Eng W."/>
            <person name="Kruse C.P.S."/>
            <person name="Koehler S.I."/>
            <person name="Kunde Y."/>
            <person name="Gleasner C.D."/>
            <person name="You Mak K.T."/>
            <person name="Polle J."/>
            <person name="Hovde B.T."/>
            <person name="Starkenburg S.R."/>
        </authorList>
    </citation>
    <scope>NUCLEOTIDE SEQUENCE [LARGE SCALE GENOMIC DNA]</scope>
    <source>
        <strain evidence="19 20">DOE0152z</strain>
    </source>
</reference>
<evidence type="ECO:0000256" key="12">
    <source>
        <dbReference type="ARBA" id="ARBA00022989"/>
    </source>
</evidence>
<dbReference type="Pfam" id="PF02516">
    <property type="entry name" value="STT3"/>
    <property type="match status" value="1"/>
</dbReference>
<keyword evidence="7" id="KW-0328">Glycosyltransferase</keyword>
<feature type="transmembrane region" description="Helical" evidence="17">
    <location>
        <begin position="192"/>
        <end position="218"/>
    </location>
</feature>
<keyword evidence="12 17" id="KW-1133">Transmembrane helix</keyword>
<evidence type="ECO:0000256" key="14">
    <source>
        <dbReference type="ARBA" id="ARBA00023211"/>
    </source>
</evidence>
<name>A0ABY8UEX5_TETOB</name>
<dbReference type="PANTHER" id="PTHR13872">
    <property type="entry name" value="DOLICHYL-DIPHOSPHOOLIGOSACCHARIDE--PROTEIN GLYCOSYLTRANSFERASE SUBUNIT"/>
    <property type="match status" value="1"/>
</dbReference>
<evidence type="ECO:0000256" key="10">
    <source>
        <dbReference type="ARBA" id="ARBA00022723"/>
    </source>
</evidence>
<keyword evidence="20" id="KW-1185">Reference proteome</keyword>
<feature type="transmembrane region" description="Helical" evidence="17">
    <location>
        <begin position="76"/>
        <end position="96"/>
    </location>
</feature>
<comment type="cofactor">
    <cofactor evidence="2">
        <name>Mg(2+)</name>
        <dbReference type="ChEBI" id="CHEBI:18420"/>
    </cofactor>
</comment>
<protein>
    <recommendedName>
        <fullName evidence="6">dolichyl-diphosphooligosaccharide--protein glycotransferase</fullName>
        <ecNumber evidence="6">2.4.99.18</ecNumber>
    </recommendedName>
</protein>
<evidence type="ECO:0000256" key="2">
    <source>
        <dbReference type="ARBA" id="ARBA00001946"/>
    </source>
</evidence>
<dbReference type="EMBL" id="CP126218">
    <property type="protein sequence ID" value="WIA19609.1"/>
    <property type="molecule type" value="Genomic_DNA"/>
</dbReference>
<dbReference type="InterPro" id="IPR048307">
    <property type="entry name" value="STT3_N"/>
</dbReference>
<organism evidence="19 20">
    <name type="scientific">Tetradesmus obliquus</name>
    <name type="common">Green alga</name>
    <name type="synonym">Acutodesmus obliquus</name>
    <dbReference type="NCBI Taxonomy" id="3088"/>
    <lineage>
        <taxon>Eukaryota</taxon>
        <taxon>Viridiplantae</taxon>
        <taxon>Chlorophyta</taxon>
        <taxon>core chlorophytes</taxon>
        <taxon>Chlorophyceae</taxon>
        <taxon>CS clade</taxon>
        <taxon>Sphaeropleales</taxon>
        <taxon>Scenedesmaceae</taxon>
        <taxon>Tetradesmus</taxon>
    </lineage>
</organism>
<feature type="transmembrane region" description="Helical" evidence="17">
    <location>
        <begin position="282"/>
        <end position="300"/>
    </location>
</feature>
<comment type="pathway">
    <text evidence="4">Protein modification; protein glycosylation.</text>
</comment>
<comment type="cofactor">
    <cofactor evidence="1">
        <name>Mn(2+)</name>
        <dbReference type="ChEBI" id="CHEBI:29035"/>
    </cofactor>
</comment>
<feature type="transmembrane region" description="Helical" evidence="17">
    <location>
        <begin position="312"/>
        <end position="336"/>
    </location>
</feature>
<gene>
    <name evidence="19" type="ORF">OEZ85_005547</name>
</gene>
<comment type="subcellular location">
    <subcellularLocation>
        <location evidence="3">Endomembrane system</location>
        <topology evidence="3">Multi-pass membrane protein</topology>
    </subcellularLocation>
</comment>
<dbReference type="EC" id="2.4.99.18" evidence="6"/>
<comment type="similarity">
    <text evidence="5">Belongs to the STT3 family.</text>
</comment>
<evidence type="ECO:0000256" key="17">
    <source>
        <dbReference type="SAM" id="Phobius"/>
    </source>
</evidence>
<feature type="transmembrane region" description="Helical" evidence="17">
    <location>
        <begin position="163"/>
        <end position="180"/>
    </location>
</feature>
<evidence type="ECO:0000313" key="20">
    <source>
        <dbReference type="Proteomes" id="UP001244341"/>
    </source>
</evidence>
<feature type="region of interest" description="Disordered" evidence="16">
    <location>
        <begin position="771"/>
        <end position="791"/>
    </location>
</feature>
<sequence>MAALNAWGWSTRSLLLLLIATMSFSIRLFSVVKYESVIHEFDPYFNYRVTQFLTKNGFYNMWDWFDDRTWYPLGRVIGGTVYPGLIYTAGLMYQLLHFFNIPVHVQEVCVFTAPLFSAFCSLAAYGLVSECWDTGAGLAAAALIGMVPSYISRSVAGSYDNEGVAIFALVFTFYTFIKTVNSGSLRWGTINLLAYFYMVLSWGGYSFVINLIPIYCLACVVTGRLTARHYLAFAPLVFVGTLLAASIPVVGFNAVMMSEHFASFLASIPVVGFNAVMMSEHFASFLVAAVMHAALAVRWVKALLPPRQFEYATRLVLLGGACGLAGLVLMMLGYVLRSPTFGWTGRSLTLLDPTYASRFVPIIASVSEHQPPSWPSYITDLHFAALLAPAGIMAAFRKLDNGSLFLVLYGITAVYFSGVMVRLMLVLAPAVCCLSGVAISDILTTLTSSLKAGYVSFQKSQRTSATGEASEDGGASTSDEPATPTPSKTPSGRKSKSGKPASSSDDKSSRTIYNSLFGWLSSESNPLPAPVAALGLLLMLGLMALYTIHCVGVSADMYSAPSIVLQSHRQDGSFYVFDDFREAYAWLRHNTHPETKVASWWDYGYQTTAMANRTVIVDNNTWNTSHIATVGRAMSSPEAKAWRIYRSLDVEYVFVVFGGMIGYSSDDINKFLWMVRIGGGVYPEIKEQDYIGEGGQYRIDSGASPTMLKSLMYKLSYHDFAPAAQRQFGMNGYDRVRNTQIGKTEVPLKYFEEVFTSEHWMMRIYRVRDQPNRDAAKPASRGGAKRKAARA</sequence>
<evidence type="ECO:0000259" key="18">
    <source>
        <dbReference type="Pfam" id="PF02516"/>
    </source>
</evidence>
<keyword evidence="9 17" id="KW-0812">Transmembrane</keyword>
<comment type="catalytic activity">
    <reaction evidence="15">
        <text>a di-trans,poly-cis-dolichyl diphosphooligosaccharide + L-asparaginyl-[protein] = N(4)-(oligosaccharide-(1-&gt;4)-N-acetyl-beta-D-glucosaminyl-(1-&gt;4)-N-acetyl-beta-D-glucosaminyl)-L-asparaginyl-[protein] + a di-trans,poly-cis-dolichyl diphosphate + H(+)</text>
        <dbReference type="Rhea" id="RHEA:22980"/>
        <dbReference type="Rhea" id="RHEA-COMP:12804"/>
        <dbReference type="Rhea" id="RHEA-COMP:12805"/>
        <dbReference type="Rhea" id="RHEA-COMP:19506"/>
        <dbReference type="Rhea" id="RHEA-COMP:19509"/>
        <dbReference type="ChEBI" id="CHEBI:15378"/>
        <dbReference type="ChEBI" id="CHEBI:50347"/>
        <dbReference type="ChEBI" id="CHEBI:57497"/>
        <dbReference type="ChEBI" id="CHEBI:57570"/>
        <dbReference type="ChEBI" id="CHEBI:132529"/>
        <dbReference type="EC" id="2.4.99.18"/>
    </reaction>
</comment>
<proteinExistence type="inferred from homology"/>
<feature type="region of interest" description="Disordered" evidence="16">
    <location>
        <begin position="464"/>
        <end position="508"/>
    </location>
</feature>
<evidence type="ECO:0000256" key="8">
    <source>
        <dbReference type="ARBA" id="ARBA00022679"/>
    </source>
</evidence>
<evidence type="ECO:0000256" key="5">
    <source>
        <dbReference type="ARBA" id="ARBA00010810"/>
    </source>
</evidence>
<dbReference type="Gene3D" id="3.40.50.12610">
    <property type="match status" value="1"/>
</dbReference>
<dbReference type="PANTHER" id="PTHR13872:SF48">
    <property type="entry name" value="DOLICHYL-DIPHOSPHOOLIGOSACCHARIDE--PROTEIN GLYCOSYLTRANSFERASE SUBUNIT STT3A"/>
    <property type="match status" value="1"/>
</dbReference>
<feature type="domain" description="Oligosaccharyl transferase STT3 N-terminal" evidence="18">
    <location>
        <begin position="15"/>
        <end position="434"/>
    </location>
</feature>
<keyword evidence="10" id="KW-0479">Metal-binding</keyword>
<accession>A0ABY8UEX5</accession>
<feature type="transmembrane region" description="Helical" evidence="17">
    <location>
        <begin position="527"/>
        <end position="548"/>
    </location>
</feature>
<evidence type="ECO:0000256" key="7">
    <source>
        <dbReference type="ARBA" id="ARBA00022676"/>
    </source>
</evidence>
<keyword evidence="13 17" id="KW-0472">Membrane</keyword>
<feature type="compositionally biased region" description="Polar residues" evidence="16">
    <location>
        <begin position="475"/>
        <end position="490"/>
    </location>
</feature>
<evidence type="ECO:0000256" key="6">
    <source>
        <dbReference type="ARBA" id="ARBA00012605"/>
    </source>
</evidence>
<evidence type="ECO:0000256" key="9">
    <source>
        <dbReference type="ARBA" id="ARBA00022692"/>
    </source>
</evidence>
<evidence type="ECO:0000313" key="19">
    <source>
        <dbReference type="EMBL" id="WIA19609.1"/>
    </source>
</evidence>
<feature type="transmembrane region" description="Helical" evidence="17">
    <location>
        <begin position="403"/>
        <end position="421"/>
    </location>
</feature>
<evidence type="ECO:0000256" key="4">
    <source>
        <dbReference type="ARBA" id="ARBA00004922"/>
    </source>
</evidence>
<keyword evidence="8" id="KW-0808">Transferase</keyword>
<evidence type="ECO:0000256" key="11">
    <source>
        <dbReference type="ARBA" id="ARBA00022842"/>
    </source>
</evidence>
<feature type="transmembrane region" description="Helical" evidence="17">
    <location>
        <begin position="377"/>
        <end position="396"/>
    </location>
</feature>
<evidence type="ECO:0000256" key="13">
    <source>
        <dbReference type="ARBA" id="ARBA00023136"/>
    </source>
</evidence>
<feature type="transmembrane region" description="Helical" evidence="17">
    <location>
        <begin position="108"/>
        <end position="128"/>
    </location>
</feature>
<dbReference type="InterPro" id="IPR003674">
    <property type="entry name" value="Oligo_trans_STT3"/>
</dbReference>
<keyword evidence="11" id="KW-0460">Magnesium</keyword>
<evidence type="ECO:0000256" key="16">
    <source>
        <dbReference type="SAM" id="MobiDB-lite"/>
    </source>
</evidence>
<evidence type="ECO:0000256" key="1">
    <source>
        <dbReference type="ARBA" id="ARBA00001936"/>
    </source>
</evidence>
<dbReference type="Proteomes" id="UP001244341">
    <property type="component" value="Chromosome 11b"/>
</dbReference>
<feature type="transmembrane region" description="Helical" evidence="17">
    <location>
        <begin position="230"/>
        <end position="255"/>
    </location>
</feature>